<dbReference type="PROSITE" id="PS50077">
    <property type="entry name" value="HEAT_REPEAT"/>
    <property type="match status" value="1"/>
</dbReference>
<gene>
    <name evidence="2" type="ORF">ACHHYP_00077</name>
</gene>
<dbReference type="InterPro" id="IPR011989">
    <property type="entry name" value="ARM-like"/>
</dbReference>
<dbReference type="InterPro" id="IPR021133">
    <property type="entry name" value="HEAT_type_2"/>
</dbReference>
<evidence type="ECO:0008006" key="4">
    <source>
        <dbReference type="Google" id="ProtNLM"/>
    </source>
</evidence>
<name>A0A1V9ZCC9_ACHHY</name>
<sequence>MASSSVAANLSEALKQAFATPPENMAVAAGHVAELVVGSKDLDLANLTMQLLQGLGDADANTRQSACSIVTALANKNVARLEPYVTPVLSSILELYADKKMQVRRPAAEAAKAIVQTVNRNAIRVLLPQIFG</sequence>
<evidence type="ECO:0000313" key="3">
    <source>
        <dbReference type="Proteomes" id="UP000243579"/>
    </source>
</evidence>
<evidence type="ECO:0000256" key="1">
    <source>
        <dbReference type="PROSITE-ProRule" id="PRU00103"/>
    </source>
</evidence>
<evidence type="ECO:0000313" key="2">
    <source>
        <dbReference type="EMBL" id="OQR95577.1"/>
    </source>
</evidence>
<accession>A0A1V9ZCC9</accession>
<organism evidence="2 3">
    <name type="scientific">Achlya hypogyna</name>
    <name type="common">Oomycete</name>
    <name type="synonym">Protoachlya hypogyna</name>
    <dbReference type="NCBI Taxonomy" id="1202772"/>
    <lineage>
        <taxon>Eukaryota</taxon>
        <taxon>Sar</taxon>
        <taxon>Stramenopiles</taxon>
        <taxon>Oomycota</taxon>
        <taxon>Saprolegniomycetes</taxon>
        <taxon>Saprolegniales</taxon>
        <taxon>Achlyaceae</taxon>
        <taxon>Achlya</taxon>
    </lineage>
</organism>
<dbReference type="AlphaFoldDB" id="A0A1V9ZCC9"/>
<dbReference type="Proteomes" id="UP000243579">
    <property type="component" value="Unassembled WGS sequence"/>
</dbReference>
<proteinExistence type="predicted"/>
<feature type="repeat" description="HEAT" evidence="1">
    <location>
        <begin position="88"/>
        <end position="124"/>
    </location>
</feature>
<dbReference type="Pfam" id="PF24987">
    <property type="entry name" value="HEAT_EF3_N"/>
    <property type="match status" value="1"/>
</dbReference>
<comment type="caution">
    <text evidence="2">The sequence shown here is derived from an EMBL/GenBank/DDBJ whole genome shotgun (WGS) entry which is preliminary data.</text>
</comment>
<dbReference type="STRING" id="1202772.A0A1V9ZCC9"/>
<dbReference type="InterPro" id="IPR016024">
    <property type="entry name" value="ARM-type_fold"/>
</dbReference>
<reference evidence="2 3" key="1">
    <citation type="journal article" date="2014" name="Genome Biol. Evol.">
        <title>The secreted proteins of Achlya hypogyna and Thraustotheca clavata identify the ancestral oomycete secretome and reveal gene acquisitions by horizontal gene transfer.</title>
        <authorList>
            <person name="Misner I."/>
            <person name="Blouin N."/>
            <person name="Leonard G."/>
            <person name="Richards T.A."/>
            <person name="Lane C.E."/>
        </authorList>
    </citation>
    <scope>NUCLEOTIDE SEQUENCE [LARGE SCALE GENOMIC DNA]</scope>
    <source>
        <strain evidence="2 3">ATCC 48635</strain>
    </source>
</reference>
<dbReference type="Gene3D" id="1.25.10.10">
    <property type="entry name" value="Leucine-rich Repeat Variant"/>
    <property type="match status" value="1"/>
</dbReference>
<dbReference type="OrthoDB" id="10447504at2759"/>
<feature type="non-terminal residue" evidence="2">
    <location>
        <position position="132"/>
    </location>
</feature>
<protein>
    <recommendedName>
        <fullName evidence="4">Translational activator GCN1</fullName>
    </recommendedName>
</protein>
<dbReference type="SUPFAM" id="SSF48371">
    <property type="entry name" value="ARM repeat"/>
    <property type="match status" value="1"/>
</dbReference>
<keyword evidence="3" id="KW-1185">Reference proteome</keyword>
<dbReference type="EMBL" id="JNBR01000265">
    <property type="protein sequence ID" value="OQR95577.1"/>
    <property type="molecule type" value="Genomic_DNA"/>
</dbReference>